<organism evidence="14 15">
    <name type="scientific">Georgenia halophila</name>
    <dbReference type="NCBI Taxonomy" id="620889"/>
    <lineage>
        <taxon>Bacteria</taxon>
        <taxon>Bacillati</taxon>
        <taxon>Actinomycetota</taxon>
        <taxon>Actinomycetes</taxon>
        <taxon>Micrococcales</taxon>
        <taxon>Bogoriellaceae</taxon>
        <taxon>Georgenia</taxon>
    </lineage>
</organism>
<name>A0ABP8L0V8_9MICO</name>
<dbReference type="CDD" id="cd16917">
    <property type="entry name" value="HATPase_UhpB-NarQ-NarX-like"/>
    <property type="match status" value="1"/>
</dbReference>
<dbReference type="Pfam" id="PF02518">
    <property type="entry name" value="HATPase_c"/>
    <property type="match status" value="1"/>
</dbReference>
<keyword evidence="11" id="KW-1133">Transmembrane helix</keyword>
<dbReference type="EC" id="2.7.13.3" evidence="2"/>
<evidence type="ECO:0000256" key="7">
    <source>
        <dbReference type="ARBA" id="ARBA00022840"/>
    </source>
</evidence>
<protein>
    <recommendedName>
        <fullName evidence="2">histidine kinase</fullName>
        <ecNumber evidence="2">2.7.13.3</ecNumber>
    </recommendedName>
</protein>
<feature type="transmembrane region" description="Helical" evidence="11">
    <location>
        <begin position="20"/>
        <end position="43"/>
    </location>
</feature>
<reference evidence="14" key="3">
    <citation type="submission" date="2023-12" db="EMBL/GenBank/DDBJ databases">
        <authorList>
            <person name="Sun Q."/>
            <person name="Inoue M."/>
        </authorList>
    </citation>
    <scope>NUCLEOTIDE SEQUENCE</scope>
    <source>
        <strain evidence="14">JCM 17810</strain>
    </source>
</reference>
<evidence type="ECO:0000259" key="12">
    <source>
        <dbReference type="SMART" id="SM00387"/>
    </source>
</evidence>
<reference evidence="15" key="2">
    <citation type="journal article" date="2019" name="Int. J. Syst. Evol. Microbiol.">
        <title>The Global Catalogue of Microorganisms (GCM) 10K type strain sequencing project: providing services to taxonomists for standard genome sequencing and annotation.</title>
        <authorList>
            <consortium name="The Broad Institute Genomics Platform"/>
            <consortium name="The Broad Institute Genome Sequencing Center for Infectious Disease"/>
            <person name="Wu L."/>
            <person name="Ma J."/>
        </authorList>
    </citation>
    <scope>NUCLEOTIDE SEQUENCE [LARGE SCALE GENOMIC DNA]</scope>
    <source>
        <strain evidence="15">JCM 17810</strain>
    </source>
</reference>
<dbReference type="EMBL" id="BAABGN010000002">
    <property type="protein sequence ID" value="GAA4416348.1"/>
    <property type="molecule type" value="Genomic_DNA"/>
</dbReference>
<evidence type="ECO:0000256" key="10">
    <source>
        <dbReference type="SAM" id="MobiDB-lite"/>
    </source>
</evidence>
<keyword evidence="9" id="KW-0175">Coiled coil</keyword>
<evidence type="ECO:0000256" key="5">
    <source>
        <dbReference type="ARBA" id="ARBA00022741"/>
    </source>
</evidence>
<evidence type="ECO:0000313" key="13">
    <source>
        <dbReference type="EMBL" id="GAA4416348.1"/>
    </source>
</evidence>
<keyword evidence="4" id="KW-0808">Transferase</keyword>
<gene>
    <name evidence="13" type="ORF">GCM10023169_03480</name>
    <name evidence="14" type="ORF">GCM10023169_11090</name>
</gene>
<keyword evidence="11" id="KW-0472">Membrane</keyword>
<feature type="domain" description="Histidine kinase/HSP90-like ATPase" evidence="12">
    <location>
        <begin position="321"/>
        <end position="414"/>
    </location>
</feature>
<feature type="transmembrane region" description="Helical" evidence="11">
    <location>
        <begin position="121"/>
        <end position="142"/>
    </location>
</feature>
<keyword evidence="5" id="KW-0547">Nucleotide-binding</keyword>
<keyword evidence="15" id="KW-1185">Reference proteome</keyword>
<keyword evidence="3" id="KW-0597">Phosphoprotein</keyword>
<dbReference type="InterPro" id="IPR050482">
    <property type="entry name" value="Sensor_HK_TwoCompSys"/>
</dbReference>
<dbReference type="PANTHER" id="PTHR24421:SF10">
    <property type="entry name" value="NITRATE_NITRITE SENSOR PROTEIN NARQ"/>
    <property type="match status" value="1"/>
</dbReference>
<dbReference type="Pfam" id="PF07730">
    <property type="entry name" value="HisKA_3"/>
    <property type="match status" value="1"/>
</dbReference>
<keyword evidence="7" id="KW-0067">ATP-binding</keyword>
<feature type="region of interest" description="Disordered" evidence="10">
    <location>
        <begin position="411"/>
        <end position="447"/>
    </location>
</feature>
<feature type="transmembrane region" description="Helical" evidence="11">
    <location>
        <begin position="49"/>
        <end position="71"/>
    </location>
</feature>
<dbReference type="Gene3D" id="3.30.565.10">
    <property type="entry name" value="Histidine kinase-like ATPase, C-terminal domain"/>
    <property type="match status" value="1"/>
</dbReference>
<evidence type="ECO:0000256" key="2">
    <source>
        <dbReference type="ARBA" id="ARBA00012438"/>
    </source>
</evidence>
<dbReference type="Pfam" id="PF23539">
    <property type="entry name" value="DUF7134"/>
    <property type="match status" value="1"/>
</dbReference>
<evidence type="ECO:0000256" key="1">
    <source>
        <dbReference type="ARBA" id="ARBA00000085"/>
    </source>
</evidence>
<dbReference type="SMART" id="SM00387">
    <property type="entry name" value="HATPase_c"/>
    <property type="match status" value="1"/>
</dbReference>
<comment type="catalytic activity">
    <reaction evidence="1">
        <text>ATP + protein L-histidine = ADP + protein N-phospho-L-histidine.</text>
        <dbReference type="EC" id="2.7.13.3"/>
    </reaction>
</comment>
<evidence type="ECO:0000256" key="4">
    <source>
        <dbReference type="ARBA" id="ARBA00022679"/>
    </source>
</evidence>
<dbReference type="SUPFAM" id="SSF55874">
    <property type="entry name" value="ATPase domain of HSP90 chaperone/DNA topoisomerase II/histidine kinase"/>
    <property type="match status" value="1"/>
</dbReference>
<dbReference type="InterPro" id="IPR036890">
    <property type="entry name" value="HATPase_C_sf"/>
</dbReference>
<evidence type="ECO:0000256" key="11">
    <source>
        <dbReference type="SAM" id="Phobius"/>
    </source>
</evidence>
<dbReference type="InterPro" id="IPR011712">
    <property type="entry name" value="Sig_transdc_His_kin_sub3_dim/P"/>
</dbReference>
<keyword evidence="11" id="KW-0812">Transmembrane</keyword>
<evidence type="ECO:0000256" key="6">
    <source>
        <dbReference type="ARBA" id="ARBA00022777"/>
    </source>
</evidence>
<feature type="transmembrane region" description="Helical" evidence="11">
    <location>
        <begin position="154"/>
        <end position="175"/>
    </location>
</feature>
<evidence type="ECO:0000256" key="9">
    <source>
        <dbReference type="SAM" id="Coils"/>
    </source>
</evidence>
<keyword evidence="6 14" id="KW-0418">Kinase</keyword>
<keyword evidence="8" id="KW-0902">Two-component regulatory system</keyword>
<feature type="transmembrane region" description="Helical" evidence="11">
    <location>
        <begin position="83"/>
        <end position="109"/>
    </location>
</feature>
<evidence type="ECO:0000313" key="15">
    <source>
        <dbReference type="Proteomes" id="UP001500622"/>
    </source>
</evidence>
<evidence type="ECO:0000313" key="14">
    <source>
        <dbReference type="EMBL" id="GAA4419955.1"/>
    </source>
</evidence>
<dbReference type="EMBL" id="BAABGN010000004">
    <property type="protein sequence ID" value="GAA4419955.1"/>
    <property type="molecule type" value="Genomic_DNA"/>
</dbReference>
<dbReference type="GO" id="GO:0016301">
    <property type="term" value="F:kinase activity"/>
    <property type="evidence" value="ECO:0007669"/>
    <property type="project" value="UniProtKB-KW"/>
</dbReference>
<accession>A0ABP8L0V8</accession>
<dbReference type="RefSeq" id="WP_345214775.1">
    <property type="nucleotide sequence ID" value="NZ_BAABGN010000002.1"/>
</dbReference>
<dbReference type="Proteomes" id="UP001500622">
    <property type="component" value="Unassembled WGS sequence"/>
</dbReference>
<dbReference type="PANTHER" id="PTHR24421">
    <property type="entry name" value="NITRATE/NITRITE SENSOR PROTEIN NARX-RELATED"/>
    <property type="match status" value="1"/>
</dbReference>
<dbReference type="InterPro" id="IPR055558">
    <property type="entry name" value="DUF7134"/>
</dbReference>
<dbReference type="InterPro" id="IPR003594">
    <property type="entry name" value="HATPase_dom"/>
</dbReference>
<comment type="caution">
    <text evidence="14">The sequence shown here is derived from an EMBL/GenBank/DDBJ whole genome shotgun (WGS) entry which is preliminary data.</text>
</comment>
<evidence type="ECO:0000256" key="8">
    <source>
        <dbReference type="ARBA" id="ARBA00023012"/>
    </source>
</evidence>
<sequence>METIGRLLARLRDPASYQRVDTVVAAVALVFLGIPGVVVAVGFSQGGMALGLVTAAVAGLCALVQSVAMAWRRTRPVHSAVIVYAAALVHFCVGAFTLPTDVLVLVALYSVTVHTEPHQRWARRAGLAGALLGALMMGVLLAGGPVTAVRDASLLAGGFLTVAAMVFATWAIALARRGRVERLESLEDRARRLEIEQDQQIRLATAAERTRIAREMHDVVAHSLSVVIAQADGGRYAARTDPAAAERTLSTISTMGRDALADMRRILGVLRADPGGEGVAPTSPEPQLDGADLETLVAQVRDAGLAVSLVRTGEARPLPPGVGVGAYRIVQEALTNVLKHGGPGARVTVLQQWLPDRLVMQVEDDGRGAAASSDGQGQGIMGMRERAELFGGNLTAGPRAGGGFRVRAEIPLPGGGGTSAVEWQQAPDDHMPGSPGHPAGPTPVNEA</sequence>
<proteinExistence type="predicted"/>
<evidence type="ECO:0000256" key="3">
    <source>
        <dbReference type="ARBA" id="ARBA00022553"/>
    </source>
</evidence>
<feature type="coiled-coil region" evidence="9">
    <location>
        <begin position="176"/>
        <end position="203"/>
    </location>
</feature>
<dbReference type="Gene3D" id="1.20.5.1930">
    <property type="match status" value="1"/>
</dbReference>
<reference evidence="14" key="1">
    <citation type="journal article" date="2014" name="Int. J. Syst. Evol. Microbiol.">
        <title>Complete genome of a new Firmicutes species belonging to the dominant human colonic microbiota ('Ruminococcus bicirculans') reveals two chromosomes and a selective capacity to utilize plant glucans.</title>
        <authorList>
            <consortium name="NISC Comparative Sequencing Program"/>
            <person name="Wegmann U."/>
            <person name="Louis P."/>
            <person name="Goesmann A."/>
            <person name="Henrissat B."/>
            <person name="Duncan S.H."/>
            <person name="Flint H.J."/>
        </authorList>
    </citation>
    <scope>NUCLEOTIDE SEQUENCE</scope>
    <source>
        <strain evidence="14">JCM 17810</strain>
    </source>
</reference>